<dbReference type="InterPro" id="IPR016132">
    <property type="entry name" value="Phyto_chromo_attachment"/>
</dbReference>
<dbReference type="OrthoDB" id="2015534at2759"/>
<keyword evidence="4" id="KW-0418">Kinase</keyword>
<name>A0A395HGX7_ASPHC</name>
<dbReference type="Pfam" id="PF01590">
    <property type="entry name" value="GAF"/>
    <property type="match status" value="1"/>
</dbReference>
<dbReference type="RefSeq" id="XP_025546164.1">
    <property type="nucleotide sequence ID" value="XM_025690966.1"/>
</dbReference>
<evidence type="ECO:0000256" key="4">
    <source>
        <dbReference type="ARBA" id="ARBA00022777"/>
    </source>
</evidence>
<keyword evidence="9" id="KW-1185">Reference proteome</keyword>
<dbReference type="Gene3D" id="3.30.450.20">
    <property type="entry name" value="PAS domain"/>
    <property type="match status" value="1"/>
</dbReference>
<evidence type="ECO:0000313" key="9">
    <source>
        <dbReference type="Proteomes" id="UP000248961"/>
    </source>
</evidence>
<keyword evidence="6" id="KW-0902">Two-component regulatory system</keyword>
<evidence type="ECO:0000256" key="2">
    <source>
        <dbReference type="ARBA" id="ARBA00022679"/>
    </source>
</evidence>
<dbReference type="SUPFAM" id="SSF55781">
    <property type="entry name" value="GAF domain-like"/>
    <property type="match status" value="1"/>
</dbReference>
<dbReference type="GO" id="GO:0005524">
    <property type="term" value="F:ATP binding"/>
    <property type="evidence" value="ECO:0007669"/>
    <property type="project" value="UniProtKB-KW"/>
</dbReference>
<gene>
    <name evidence="8" type="ORF">BO97DRAFT_268511</name>
</gene>
<evidence type="ECO:0000259" key="7">
    <source>
        <dbReference type="PROSITE" id="PS50046"/>
    </source>
</evidence>
<keyword evidence="1" id="KW-0597">Phosphoprotein</keyword>
<evidence type="ECO:0000256" key="3">
    <source>
        <dbReference type="ARBA" id="ARBA00022741"/>
    </source>
</evidence>
<dbReference type="STRING" id="1450537.A0A395HGX7"/>
<dbReference type="PANTHER" id="PTHR43065">
    <property type="entry name" value="SENSOR HISTIDINE KINASE"/>
    <property type="match status" value="1"/>
</dbReference>
<dbReference type="InterPro" id="IPR003018">
    <property type="entry name" value="GAF"/>
</dbReference>
<dbReference type="SUPFAM" id="SSF55785">
    <property type="entry name" value="PYP-like sensor domain (PAS domain)"/>
    <property type="match status" value="1"/>
</dbReference>
<dbReference type="GO" id="GO:0006355">
    <property type="term" value="P:regulation of DNA-templated transcription"/>
    <property type="evidence" value="ECO:0007669"/>
    <property type="project" value="InterPro"/>
</dbReference>
<dbReference type="InterPro" id="IPR013654">
    <property type="entry name" value="PAS_2"/>
</dbReference>
<dbReference type="Gene3D" id="3.30.450.40">
    <property type="match status" value="1"/>
</dbReference>
<dbReference type="GO" id="GO:0000160">
    <property type="term" value="P:phosphorelay signal transduction system"/>
    <property type="evidence" value="ECO:0007669"/>
    <property type="project" value="UniProtKB-KW"/>
</dbReference>
<dbReference type="Proteomes" id="UP000248961">
    <property type="component" value="Unassembled WGS sequence"/>
</dbReference>
<dbReference type="GeneID" id="37195255"/>
<dbReference type="GO" id="GO:0016301">
    <property type="term" value="F:kinase activity"/>
    <property type="evidence" value="ECO:0007669"/>
    <property type="project" value="UniProtKB-KW"/>
</dbReference>
<dbReference type="AlphaFoldDB" id="A0A395HGX7"/>
<feature type="domain" description="Phytochrome chromophore attachment site" evidence="7">
    <location>
        <begin position="204"/>
        <end position="356"/>
    </location>
</feature>
<dbReference type="EMBL" id="KZ824342">
    <property type="protein sequence ID" value="RAL07010.1"/>
    <property type="molecule type" value="Genomic_DNA"/>
</dbReference>
<dbReference type="InterPro" id="IPR035965">
    <property type="entry name" value="PAS-like_dom_sf"/>
</dbReference>
<evidence type="ECO:0000256" key="5">
    <source>
        <dbReference type="ARBA" id="ARBA00022840"/>
    </source>
</evidence>
<accession>A0A395HGX7</accession>
<evidence type="ECO:0000256" key="6">
    <source>
        <dbReference type="ARBA" id="ARBA00023012"/>
    </source>
</evidence>
<proteinExistence type="predicted"/>
<dbReference type="InterPro" id="IPR029016">
    <property type="entry name" value="GAF-like_dom_sf"/>
</dbReference>
<dbReference type="PANTHER" id="PTHR43065:SF10">
    <property type="entry name" value="PEROXIDE STRESS-ACTIVATED HISTIDINE KINASE MAK3"/>
    <property type="match status" value="1"/>
</dbReference>
<keyword evidence="3" id="KW-0547">Nucleotide-binding</keyword>
<keyword evidence="5" id="KW-0067">ATP-binding</keyword>
<evidence type="ECO:0000313" key="8">
    <source>
        <dbReference type="EMBL" id="RAL07010.1"/>
    </source>
</evidence>
<reference evidence="8 9" key="1">
    <citation type="submission" date="2018-02" db="EMBL/GenBank/DDBJ databases">
        <title>The genomes of Aspergillus section Nigri reveals drivers in fungal speciation.</title>
        <authorList>
            <consortium name="DOE Joint Genome Institute"/>
            <person name="Vesth T.C."/>
            <person name="Nybo J."/>
            <person name="Theobald S."/>
            <person name="Brandl J."/>
            <person name="Frisvad J.C."/>
            <person name="Nielsen K.F."/>
            <person name="Lyhne E.K."/>
            <person name="Kogle M.E."/>
            <person name="Kuo A."/>
            <person name="Riley R."/>
            <person name="Clum A."/>
            <person name="Nolan M."/>
            <person name="Lipzen A."/>
            <person name="Salamov A."/>
            <person name="Henrissat B."/>
            <person name="Wiebenga A."/>
            <person name="De vries R.P."/>
            <person name="Grigoriev I.V."/>
            <person name="Mortensen U.H."/>
            <person name="Andersen M.R."/>
            <person name="Baker S.E."/>
        </authorList>
    </citation>
    <scope>NUCLEOTIDE SEQUENCE [LARGE SCALE GENOMIC DNA]</scope>
    <source>
        <strain evidence="8 9">CBS 101889</strain>
    </source>
</reference>
<dbReference type="PROSITE" id="PS50046">
    <property type="entry name" value="PHYTOCHROME_2"/>
    <property type="match status" value="1"/>
</dbReference>
<dbReference type="VEuPathDB" id="FungiDB:BO97DRAFT_268511"/>
<keyword evidence="2" id="KW-0808">Transferase</keyword>
<dbReference type="Pfam" id="PF08446">
    <property type="entry name" value="PAS_2"/>
    <property type="match status" value="1"/>
</dbReference>
<evidence type="ECO:0000256" key="1">
    <source>
        <dbReference type="ARBA" id="ARBA00022553"/>
    </source>
</evidence>
<sequence>MLFTGSVPGASYGSVQSFGAMVILQEYLEGVFVVQMASENSENMLGHSPNSLFALRSFSDLLLDDQADLFSDYIDLIQPHNDDRAIESPAMFELTVNDRLGLPRRLWCSLHANPLDRNTLICEFELQDDYMNPLNAARTDGSSWLGRNPRSTTKKSCRETSTFDGINRPLRILPSTRKGIGEITAMEALRIVDQIQNLLGSASTLEALLRITVSSVRELTGFSHVVVSKCESERHGLIPPALAEPSSTELAILHQSRNIPQARQVRLVYDREQTCSRMVCRSTENPKQSLDMSYAYLRAMSPSQVNTLRLNKVRSFMSVNIIGPYEIWGVISCYSYEQSPMRAPFPARKICLIICDTLARNIERLSYALHLPRRAP</sequence>
<protein>
    <recommendedName>
        <fullName evidence="7">Phytochrome chromophore attachment site domain-containing protein</fullName>
    </recommendedName>
</protein>
<organism evidence="8 9">
    <name type="scientific">Aspergillus homomorphus (strain CBS 101889)</name>
    <dbReference type="NCBI Taxonomy" id="1450537"/>
    <lineage>
        <taxon>Eukaryota</taxon>
        <taxon>Fungi</taxon>
        <taxon>Dikarya</taxon>
        <taxon>Ascomycota</taxon>
        <taxon>Pezizomycotina</taxon>
        <taxon>Eurotiomycetes</taxon>
        <taxon>Eurotiomycetidae</taxon>
        <taxon>Eurotiales</taxon>
        <taxon>Aspergillaceae</taxon>
        <taxon>Aspergillus</taxon>
        <taxon>Aspergillus subgen. Circumdati</taxon>
    </lineage>
</organism>